<keyword evidence="2" id="KW-1185">Reference proteome</keyword>
<sequence length="57" mass="6426">MSSTSTSTEATPTPPNVRRPRRDGGQNFTILDKQVLLDFIEKVKPVGPWKWDEVADL</sequence>
<evidence type="ECO:0000313" key="2">
    <source>
        <dbReference type="Proteomes" id="UP001433508"/>
    </source>
</evidence>
<comment type="caution">
    <text evidence="1">The sequence shown here is derived from an EMBL/GenBank/DDBJ whole genome shotgun (WGS) entry which is preliminary data.</text>
</comment>
<accession>A0ACC3SSE6</accession>
<proteinExistence type="predicted"/>
<reference evidence="2" key="1">
    <citation type="journal article" date="2024" name="Front. Bioeng. Biotechnol.">
        <title>Genome-scale model development and genomic sequencing of the oleaginous clade Lipomyces.</title>
        <authorList>
            <person name="Czajka J.J."/>
            <person name="Han Y."/>
            <person name="Kim J."/>
            <person name="Mondo S.J."/>
            <person name="Hofstad B.A."/>
            <person name="Robles A."/>
            <person name="Haridas S."/>
            <person name="Riley R."/>
            <person name="LaButti K."/>
            <person name="Pangilinan J."/>
            <person name="Andreopoulos W."/>
            <person name="Lipzen A."/>
            <person name="Yan J."/>
            <person name="Wang M."/>
            <person name="Ng V."/>
            <person name="Grigoriev I.V."/>
            <person name="Spatafora J.W."/>
            <person name="Magnuson J.K."/>
            <person name="Baker S.E."/>
            <person name="Pomraning K.R."/>
        </authorList>
    </citation>
    <scope>NUCLEOTIDE SEQUENCE [LARGE SCALE GENOMIC DNA]</scope>
    <source>
        <strain evidence="2">CBS 7786</strain>
    </source>
</reference>
<dbReference type="EMBL" id="MU971491">
    <property type="protein sequence ID" value="KAK9234291.1"/>
    <property type="molecule type" value="Genomic_DNA"/>
</dbReference>
<gene>
    <name evidence="1" type="ORF">V1525DRAFT_391590</name>
</gene>
<name>A0ACC3SSE6_LIPKO</name>
<organism evidence="1 2">
    <name type="scientific">Lipomyces kononenkoae</name>
    <name type="common">Yeast</name>
    <dbReference type="NCBI Taxonomy" id="34357"/>
    <lineage>
        <taxon>Eukaryota</taxon>
        <taxon>Fungi</taxon>
        <taxon>Dikarya</taxon>
        <taxon>Ascomycota</taxon>
        <taxon>Saccharomycotina</taxon>
        <taxon>Lipomycetes</taxon>
        <taxon>Lipomycetales</taxon>
        <taxon>Lipomycetaceae</taxon>
        <taxon>Lipomyces</taxon>
    </lineage>
</organism>
<dbReference type="Proteomes" id="UP001433508">
    <property type="component" value="Unassembled WGS sequence"/>
</dbReference>
<evidence type="ECO:0000313" key="1">
    <source>
        <dbReference type="EMBL" id="KAK9234291.1"/>
    </source>
</evidence>
<protein>
    <submittedName>
        <fullName evidence="1">Uncharacterized protein</fullName>
    </submittedName>
</protein>